<name>A0ABS4QMY8_9NOCA</name>
<comment type="caution">
    <text evidence="1">The sequence shown here is derived from an EMBL/GenBank/DDBJ whole genome shotgun (WGS) entry which is preliminary data.</text>
</comment>
<reference evidence="1 2" key="1">
    <citation type="submission" date="2021-03" db="EMBL/GenBank/DDBJ databases">
        <title>Sequencing the genomes of 1000 actinobacteria strains.</title>
        <authorList>
            <person name="Klenk H.-P."/>
        </authorList>
    </citation>
    <scope>NUCLEOTIDE SEQUENCE [LARGE SCALE GENOMIC DNA]</scope>
    <source>
        <strain evidence="1 2">DSM 45516</strain>
    </source>
</reference>
<gene>
    <name evidence="1" type="ORF">BJ987_005401</name>
</gene>
<proteinExistence type="predicted"/>
<dbReference type="Proteomes" id="UP001519325">
    <property type="component" value="Unassembled WGS sequence"/>
</dbReference>
<protein>
    <submittedName>
        <fullName evidence="1">Uncharacterized protein</fullName>
    </submittedName>
</protein>
<dbReference type="RefSeq" id="WP_209895374.1">
    <property type="nucleotide sequence ID" value="NZ_JAGGMR010000001.1"/>
</dbReference>
<accession>A0ABS4QMY8</accession>
<keyword evidence="2" id="KW-1185">Reference proteome</keyword>
<evidence type="ECO:0000313" key="2">
    <source>
        <dbReference type="Proteomes" id="UP001519325"/>
    </source>
</evidence>
<organism evidence="1 2">
    <name type="scientific">Nocardia goodfellowii</name>
    <dbReference type="NCBI Taxonomy" id="882446"/>
    <lineage>
        <taxon>Bacteria</taxon>
        <taxon>Bacillati</taxon>
        <taxon>Actinomycetota</taxon>
        <taxon>Actinomycetes</taxon>
        <taxon>Mycobacteriales</taxon>
        <taxon>Nocardiaceae</taxon>
        <taxon>Nocardia</taxon>
    </lineage>
</organism>
<dbReference type="InterPro" id="IPR025291">
    <property type="entry name" value="DUF4153"/>
</dbReference>
<dbReference type="EMBL" id="JAGGMR010000001">
    <property type="protein sequence ID" value="MBP2192500.1"/>
    <property type="molecule type" value="Genomic_DNA"/>
</dbReference>
<sequence>MVAAGLGLPLGALTVLSTVFVATQLAALFGGNGYLQRTAELTYAQYA</sequence>
<dbReference type="Pfam" id="PF13687">
    <property type="entry name" value="DUF4153"/>
    <property type="match status" value="1"/>
</dbReference>
<evidence type="ECO:0000313" key="1">
    <source>
        <dbReference type="EMBL" id="MBP2192500.1"/>
    </source>
</evidence>